<evidence type="ECO:0000313" key="1">
    <source>
        <dbReference type="EMBL" id="OAY33413.1"/>
    </source>
</evidence>
<protein>
    <submittedName>
        <fullName evidence="1">Uncharacterized protein</fullName>
    </submittedName>
</protein>
<name>A0A2C9UQH5_MANES</name>
<dbReference type="Gramene" id="Manes.13G094000.1.v8.1">
    <property type="protein sequence ID" value="Manes.13G094000.1.v8.1.CDS.1"/>
    <property type="gene ID" value="Manes.13G094000.v8.1"/>
</dbReference>
<comment type="caution">
    <text evidence="1">The sequence shown here is derived from an EMBL/GenBank/DDBJ whole genome shotgun (WGS) entry which is preliminary data.</text>
</comment>
<sequence>MPSIEALAMAGVDCGKCSIDLAERERRDMEKTPLYLIADENPGKETQRNEKDNKVVVEKWGVKIKMEAWAKAVASSVNNVTSNINAKGKNM</sequence>
<dbReference type="EMBL" id="CM004399">
    <property type="protein sequence ID" value="OAY33413.1"/>
    <property type="molecule type" value="Genomic_DNA"/>
</dbReference>
<gene>
    <name evidence="1" type="ORF">MANES_13G094000v8</name>
</gene>
<organism evidence="1 2">
    <name type="scientific">Manihot esculenta</name>
    <name type="common">Cassava</name>
    <name type="synonym">Jatropha manihot</name>
    <dbReference type="NCBI Taxonomy" id="3983"/>
    <lineage>
        <taxon>Eukaryota</taxon>
        <taxon>Viridiplantae</taxon>
        <taxon>Streptophyta</taxon>
        <taxon>Embryophyta</taxon>
        <taxon>Tracheophyta</taxon>
        <taxon>Spermatophyta</taxon>
        <taxon>Magnoliopsida</taxon>
        <taxon>eudicotyledons</taxon>
        <taxon>Gunneridae</taxon>
        <taxon>Pentapetalae</taxon>
        <taxon>rosids</taxon>
        <taxon>fabids</taxon>
        <taxon>Malpighiales</taxon>
        <taxon>Euphorbiaceae</taxon>
        <taxon>Crotonoideae</taxon>
        <taxon>Manihoteae</taxon>
        <taxon>Manihot</taxon>
    </lineage>
</organism>
<keyword evidence="2" id="KW-1185">Reference proteome</keyword>
<evidence type="ECO:0000313" key="2">
    <source>
        <dbReference type="Proteomes" id="UP000091857"/>
    </source>
</evidence>
<dbReference type="AlphaFoldDB" id="A0A2C9UQH5"/>
<reference evidence="2" key="1">
    <citation type="journal article" date="2016" name="Nat. Biotechnol.">
        <title>Sequencing wild and cultivated cassava and related species reveals extensive interspecific hybridization and genetic diversity.</title>
        <authorList>
            <person name="Bredeson J.V."/>
            <person name="Lyons J.B."/>
            <person name="Prochnik S.E."/>
            <person name="Wu G.A."/>
            <person name="Ha C.M."/>
            <person name="Edsinger-Gonzales E."/>
            <person name="Grimwood J."/>
            <person name="Schmutz J."/>
            <person name="Rabbi I.Y."/>
            <person name="Egesi C."/>
            <person name="Nauluvula P."/>
            <person name="Lebot V."/>
            <person name="Ndunguru J."/>
            <person name="Mkamilo G."/>
            <person name="Bart R.S."/>
            <person name="Setter T.L."/>
            <person name="Gleadow R.M."/>
            <person name="Kulakow P."/>
            <person name="Ferguson M.E."/>
            <person name="Rounsley S."/>
            <person name="Rokhsar D.S."/>
        </authorList>
    </citation>
    <scope>NUCLEOTIDE SEQUENCE [LARGE SCALE GENOMIC DNA]</scope>
    <source>
        <strain evidence="2">cv. AM560-2</strain>
    </source>
</reference>
<proteinExistence type="predicted"/>
<accession>A0A2C9UQH5</accession>
<dbReference type="Proteomes" id="UP000091857">
    <property type="component" value="Chromosome 13"/>
</dbReference>